<dbReference type="Proteomes" id="UP001143856">
    <property type="component" value="Unassembled WGS sequence"/>
</dbReference>
<evidence type="ECO:0000313" key="2">
    <source>
        <dbReference type="Proteomes" id="UP001143856"/>
    </source>
</evidence>
<keyword evidence="2" id="KW-1185">Reference proteome</keyword>
<name>A0ACC1PQG1_9PEZI</name>
<dbReference type="EMBL" id="JAPDGR010000031">
    <property type="protein sequence ID" value="KAJ2998284.1"/>
    <property type="molecule type" value="Genomic_DNA"/>
</dbReference>
<comment type="caution">
    <text evidence="1">The sequence shown here is derived from an EMBL/GenBank/DDBJ whole genome shotgun (WGS) entry which is preliminary data.</text>
</comment>
<evidence type="ECO:0000313" key="1">
    <source>
        <dbReference type="EMBL" id="KAJ2998284.1"/>
    </source>
</evidence>
<gene>
    <name evidence="1" type="ORF">NUW58_g376</name>
</gene>
<proteinExistence type="predicted"/>
<sequence>MVSFRVLSLVALWGAGLAHPGEHHDAAKRRRDLHHNEVGIRNAEAALVKCKSSVNGQTMARRAGLRRAAKAAELREKRDIEHTRMRARQNQDIMDKYLQTCHDRTDEHGDWSNSTPHSTIFASNSTIGLAPETIIGPYWVGGEFIRSNIVEGQEGIPVHLDLQFVDISTCAPVPNMLVDVWHANSTGVYSGVVAGAGLNTTFLRGVQISDLEGVVNFETLFPGHYQGRVNHIHVTTNRGGKLLDNGTYSGGTVNHIGQLYFDQELINAVEGMSPYIRNTMRLTYNTEDFLTAQQASRDYDPFLDYVMLSEDPDDGLLMWATIGINGTADYNALASAGAWYYKEGGVDRSPQWNFTIPPGGFPTGFPSGFPPGFPPGAPTGSFTPPPGFPTGFPGGFPGGFPPLPTGTPTKFWGPCMKKKRDTDSA</sequence>
<reference evidence="1" key="1">
    <citation type="submission" date="2022-10" db="EMBL/GenBank/DDBJ databases">
        <title>Genome Sequence of Xylaria curta.</title>
        <authorList>
            <person name="Buettner E."/>
        </authorList>
    </citation>
    <scope>NUCLEOTIDE SEQUENCE</scope>
    <source>
        <strain evidence="1">Babe10</strain>
    </source>
</reference>
<accession>A0ACC1PQG1</accession>
<protein>
    <submittedName>
        <fullName evidence="1">Uncharacterized protein</fullName>
    </submittedName>
</protein>
<organism evidence="1 2">
    <name type="scientific">Xylaria curta</name>
    <dbReference type="NCBI Taxonomy" id="42375"/>
    <lineage>
        <taxon>Eukaryota</taxon>
        <taxon>Fungi</taxon>
        <taxon>Dikarya</taxon>
        <taxon>Ascomycota</taxon>
        <taxon>Pezizomycotina</taxon>
        <taxon>Sordariomycetes</taxon>
        <taxon>Xylariomycetidae</taxon>
        <taxon>Xylariales</taxon>
        <taxon>Xylariaceae</taxon>
        <taxon>Xylaria</taxon>
    </lineage>
</organism>